<evidence type="ECO:0000313" key="1">
    <source>
        <dbReference type="Ensembl" id="ENSAPEP00000019038.1"/>
    </source>
</evidence>
<dbReference type="Ensembl" id="ENSAPET00000019556.1">
    <property type="protein sequence ID" value="ENSAPEP00000019038.1"/>
    <property type="gene ID" value="ENSAPEG00000013592.1"/>
</dbReference>
<accession>A0A3P8T494</accession>
<evidence type="ECO:0000313" key="2">
    <source>
        <dbReference type="Proteomes" id="UP000265080"/>
    </source>
</evidence>
<dbReference type="AlphaFoldDB" id="A0A3P8T494"/>
<dbReference type="GeneTree" id="ENSGT00960000192198"/>
<keyword evidence="2" id="KW-1185">Reference proteome</keyword>
<organism evidence="1 2">
    <name type="scientific">Amphiprion percula</name>
    <name type="common">Orange clownfish</name>
    <name type="synonym">Lutjanus percula</name>
    <dbReference type="NCBI Taxonomy" id="161767"/>
    <lineage>
        <taxon>Eukaryota</taxon>
        <taxon>Metazoa</taxon>
        <taxon>Chordata</taxon>
        <taxon>Craniata</taxon>
        <taxon>Vertebrata</taxon>
        <taxon>Euteleostomi</taxon>
        <taxon>Actinopterygii</taxon>
        <taxon>Neopterygii</taxon>
        <taxon>Teleostei</taxon>
        <taxon>Neoteleostei</taxon>
        <taxon>Acanthomorphata</taxon>
        <taxon>Ovalentaria</taxon>
        <taxon>Pomacentridae</taxon>
        <taxon>Amphiprion</taxon>
    </lineage>
</organism>
<reference evidence="1" key="2">
    <citation type="submission" date="2025-08" db="UniProtKB">
        <authorList>
            <consortium name="Ensembl"/>
        </authorList>
    </citation>
    <scope>IDENTIFICATION</scope>
</reference>
<reference evidence="1 2" key="1">
    <citation type="submission" date="2018-03" db="EMBL/GenBank/DDBJ databases">
        <title>Finding Nemo's genes: A chromosome-scale reference assembly of the genome of the orange clownfish Amphiprion percula.</title>
        <authorList>
            <person name="Lehmann R."/>
        </authorList>
    </citation>
    <scope>NUCLEOTIDE SEQUENCE</scope>
</reference>
<dbReference type="OMA" id="CIGSFIW"/>
<dbReference type="Proteomes" id="UP000265080">
    <property type="component" value="Chromosome 21"/>
</dbReference>
<reference evidence="1" key="3">
    <citation type="submission" date="2025-09" db="UniProtKB">
        <authorList>
            <consortium name="Ensembl"/>
        </authorList>
    </citation>
    <scope>IDENTIFICATION</scope>
</reference>
<name>A0A3P8T494_AMPPE</name>
<protein>
    <submittedName>
        <fullName evidence="1">Uncharacterized protein</fullName>
    </submittedName>
</protein>
<proteinExistence type="predicted"/>
<sequence>MSKSLSQRSEVAIKNVQLENLWNIPFYDLVHDLSVGALIRVGGSDLGHDGPHRAVLLYVNEKLILLKHWSIVIYVLNHDMNRNNVGEHVLI</sequence>